<dbReference type="AlphaFoldDB" id="A0A8H4L4L6"/>
<dbReference type="InterPro" id="IPR007219">
    <property type="entry name" value="XnlR_reg_dom"/>
</dbReference>
<name>A0A8H4L4L6_9HYPO</name>
<evidence type="ECO:0000313" key="7">
    <source>
        <dbReference type="EMBL" id="KAF4462847.1"/>
    </source>
</evidence>
<evidence type="ECO:0000256" key="1">
    <source>
        <dbReference type="ARBA" id="ARBA00022723"/>
    </source>
</evidence>
<keyword evidence="1" id="KW-0479">Metal-binding</keyword>
<evidence type="ECO:0000259" key="6">
    <source>
        <dbReference type="Pfam" id="PF04082"/>
    </source>
</evidence>
<accession>A0A8H4L4L6</accession>
<dbReference type="GO" id="GO:0008270">
    <property type="term" value="F:zinc ion binding"/>
    <property type="evidence" value="ECO:0007669"/>
    <property type="project" value="InterPro"/>
</dbReference>
<dbReference type="Pfam" id="PF04082">
    <property type="entry name" value="Fungal_trans"/>
    <property type="match status" value="1"/>
</dbReference>
<gene>
    <name evidence="7" type="ORF">FALBO_10332</name>
</gene>
<dbReference type="EMBL" id="JAADYS010001468">
    <property type="protein sequence ID" value="KAF4462847.1"/>
    <property type="molecule type" value="Genomic_DNA"/>
</dbReference>
<organism evidence="7 8">
    <name type="scientific">Fusarium albosuccineum</name>
    <dbReference type="NCBI Taxonomy" id="1237068"/>
    <lineage>
        <taxon>Eukaryota</taxon>
        <taxon>Fungi</taxon>
        <taxon>Dikarya</taxon>
        <taxon>Ascomycota</taxon>
        <taxon>Pezizomycotina</taxon>
        <taxon>Sordariomycetes</taxon>
        <taxon>Hypocreomycetidae</taxon>
        <taxon>Hypocreales</taxon>
        <taxon>Nectriaceae</taxon>
        <taxon>Fusarium</taxon>
        <taxon>Fusarium decemcellulare species complex</taxon>
    </lineage>
</organism>
<dbReference type="GO" id="GO:0006351">
    <property type="term" value="P:DNA-templated transcription"/>
    <property type="evidence" value="ECO:0007669"/>
    <property type="project" value="InterPro"/>
</dbReference>
<dbReference type="OrthoDB" id="40579at2759"/>
<reference evidence="7 8" key="1">
    <citation type="submission" date="2020-01" db="EMBL/GenBank/DDBJ databases">
        <title>Identification and distribution of gene clusters putatively required for synthesis of sphingolipid metabolism inhibitors in phylogenetically diverse species of the filamentous fungus Fusarium.</title>
        <authorList>
            <person name="Kim H.-S."/>
            <person name="Busman M."/>
            <person name="Brown D.W."/>
            <person name="Divon H."/>
            <person name="Uhlig S."/>
            <person name="Proctor R.H."/>
        </authorList>
    </citation>
    <scope>NUCLEOTIDE SEQUENCE [LARGE SCALE GENOMIC DNA]</scope>
    <source>
        <strain evidence="7 8">NRRL 20459</strain>
    </source>
</reference>
<protein>
    <recommendedName>
        <fullName evidence="6">Xylanolytic transcriptional activator regulatory domain-containing protein</fullName>
    </recommendedName>
</protein>
<evidence type="ECO:0000256" key="5">
    <source>
        <dbReference type="ARBA" id="ARBA00023242"/>
    </source>
</evidence>
<keyword evidence="5" id="KW-0539">Nucleus</keyword>
<feature type="domain" description="Xylanolytic transcriptional activator regulatory" evidence="6">
    <location>
        <begin position="309"/>
        <end position="390"/>
    </location>
</feature>
<proteinExistence type="predicted"/>
<keyword evidence="3" id="KW-0805">Transcription regulation</keyword>
<dbReference type="PANTHER" id="PTHR47660:SF2">
    <property type="entry name" value="TRANSCRIPTION FACTOR WITH C2H2 AND ZN(2)-CYS(6) DNA BINDING DOMAIN (EUROFUNG)"/>
    <property type="match status" value="1"/>
</dbReference>
<evidence type="ECO:0000313" key="8">
    <source>
        <dbReference type="Proteomes" id="UP000554235"/>
    </source>
</evidence>
<comment type="caution">
    <text evidence="7">The sequence shown here is derived from an EMBL/GenBank/DDBJ whole genome shotgun (WGS) entry which is preliminary data.</text>
</comment>
<evidence type="ECO:0000256" key="3">
    <source>
        <dbReference type="ARBA" id="ARBA00023015"/>
    </source>
</evidence>
<keyword evidence="8" id="KW-1185">Reference proteome</keyword>
<dbReference type="GO" id="GO:0003677">
    <property type="term" value="F:DNA binding"/>
    <property type="evidence" value="ECO:0007669"/>
    <property type="project" value="InterPro"/>
</dbReference>
<evidence type="ECO:0000256" key="4">
    <source>
        <dbReference type="ARBA" id="ARBA00023163"/>
    </source>
</evidence>
<dbReference type="PANTHER" id="PTHR47660">
    <property type="entry name" value="TRANSCRIPTION FACTOR WITH C2H2 AND ZN(2)-CYS(6) DNA BINDING DOMAIN (EUROFUNG)-RELATED-RELATED"/>
    <property type="match status" value="1"/>
</dbReference>
<keyword evidence="4" id="KW-0804">Transcription</keyword>
<keyword evidence="2" id="KW-0862">Zinc</keyword>
<dbReference type="CDD" id="cd12148">
    <property type="entry name" value="fungal_TF_MHR"/>
    <property type="match status" value="1"/>
</dbReference>
<evidence type="ECO:0000256" key="2">
    <source>
        <dbReference type="ARBA" id="ARBA00022833"/>
    </source>
</evidence>
<sequence length="594" mass="66544">MQTPSQSHTSVGYALSHLQEYPAEDSARDTAFTDTTLVPVPIGSHSMSEPESLQPNYKSLGTHEPDMTCGSGSYMGIPDSGVSLGTWSLACSYQQDFSAEIGFSDVDLQLLDAFISTLPSGLYNPLPDSPEFWKSQESIETTLLPTTGKNDTDVDPRHDILSQAHYSGGLEPLKYASERVNLASSSRNRILSALVQWGSEDIARIIEVLPSVGPLNALLQSYLTTPVAHANTFIHVATFNPNEKRADLLLAMLASSCILSSDVTLNKLGRVFQECVLATLPKHFEVGNSANCDLELAQAFLITLEHDSDQGGKSLQEIWHEWLHLESWKRLVCRVYKHDTNTSIALQVNPLISYAEFCLPLPASDDMWSASSAEEWNALFLAQRQIDSPQQVTLSDYMDDVEGIYISENTADLNIAREIFLSFAWGLSWEYIQLDRFQSQRPSKWNLSIMSSRYNELTQILERCYRMPDHDDLFLLNSELKMNCLRLHLHVPYHDAQAFFETREALHVRRTYPTLVQWAKSEVARKSVCYAGQLIRTARLSPEDTIRGPGAIMIYQATLVLILYGVICTSIQEQDCQRIVQVDGCEDIGVQRCA</sequence>
<dbReference type="Proteomes" id="UP000554235">
    <property type="component" value="Unassembled WGS sequence"/>
</dbReference>